<dbReference type="InterPro" id="IPR013783">
    <property type="entry name" value="Ig-like_fold"/>
</dbReference>
<comment type="caution">
    <text evidence="3">The sequence shown here is derived from an EMBL/GenBank/DDBJ whole genome shotgun (WGS) entry which is preliminary data.</text>
</comment>
<organism evidence="3 4">
    <name type="scientific">Hymenobacter armeniacus</name>
    <dbReference type="NCBI Taxonomy" id="2771358"/>
    <lineage>
        <taxon>Bacteria</taxon>
        <taxon>Pseudomonadati</taxon>
        <taxon>Bacteroidota</taxon>
        <taxon>Cytophagia</taxon>
        <taxon>Cytophagales</taxon>
        <taxon>Hymenobacteraceae</taxon>
        <taxon>Hymenobacter</taxon>
    </lineage>
</organism>
<evidence type="ECO:0000313" key="3">
    <source>
        <dbReference type="EMBL" id="MBD2724587.1"/>
    </source>
</evidence>
<evidence type="ECO:0000256" key="1">
    <source>
        <dbReference type="SAM" id="SignalP"/>
    </source>
</evidence>
<gene>
    <name evidence="3" type="ORF">IC234_20840</name>
</gene>
<evidence type="ECO:0000259" key="2">
    <source>
        <dbReference type="PROSITE" id="PS50215"/>
    </source>
</evidence>
<reference evidence="3 4" key="1">
    <citation type="submission" date="2020-09" db="EMBL/GenBank/DDBJ databases">
        <authorList>
            <person name="Kim M.K."/>
        </authorList>
    </citation>
    <scope>NUCLEOTIDE SEQUENCE [LARGE SCALE GENOMIC DNA]</scope>
    <source>
        <strain evidence="3 4">BT189</strain>
    </source>
</reference>
<dbReference type="EMBL" id="JACXAC010000008">
    <property type="protein sequence ID" value="MBD2724587.1"/>
    <property type="molecule type" value="Genomic_DNA"/>
</dbReference>
<feature type="domain" description="Peptidase M12B" evidence="2">
    <location>
        <begin position="185"/>
        <end position="393"/>
    </location>
</feature>
<dbReference type="Pfam" id="PF13688">
    <property type="entry name" value="Reprolysin_5"/>
    <property type="match status" value="1"/>
</dbReference>
<keyword evidence="1" id="KW-0732">Signal</keyword>
<dbReference type="Proteomes" id="UP000606003">
    <property type="component" value="Unassembled WGS sequence"/>
</dbReference>
<dbReference type="PROSITE" id="PS50215">
    <property type="entry name" value="ADAM_MEPRO"/>
    <property type="match status" value="1"/>
</dbReference>
<dbReference type="SUPFAM" id="SSF55486">
    <property type="entry name" value="Metalloproteases ('zincins'), catalytic domain"/>
    <property type="match status" value="1"/>
</dbReference>
<feature type="chain" id="PRO_5045361348" description="Peptidase M12B domain-containing protein" evidence="1">
    <location>
        <begin position="25"/>
        <end position="1095"/>
    </location>
</feature>
<keyword evidence="4" id="KW-1185">Reference proteome</keyword>
<dbReference type="InterPro" id="IPR024079">
    <property type="entry name" value="MetalloPept_cat_dom_sf"/>
</dbReference>
<dbReference type="InterPro" id="IPR001590">
    <property type="entry name" value="Peptidase_M12B"/>
</dbReference>
<dbReference type="Gene3D" id="3.40.390.10">
    <property type="entry name" value="Collagenase (Catalytic Domain)"/>
    <property type="match status" value="1"/>
</dbReference>
<dbReference type="Gene3D" id="2.60.40.10">
    <property type="entry name" value="Immunoglobulins"/>
    <property type="match status" value="1"/>
</dbReference>
<name>A0ABR8JYT5_9BACT</name>
<dbReference type="RefSeq" id="WP_190928557.1">
    <property type="nucleotide sequence ID" value="NZ_JACXAC010000008.1"/>
</dbReference>
<feature type="signal peptide" evidence="1">
    <location>
        <begin position="1"/>
        <end position="24"/>
    </location>
</feature>
<protein>
    <recommendedName>
        <fullName evidence="2">Peptidase M12B domain-containing protein</fullName>
    </recommendedName>
</protein>
<proteinExistence type="predicted"/>
<evidence type="ECO:0000313" key="4">
    <source>
        <dbReference type="Proteomes" id="UP000606003"/>
    </source>
</evidence>
<sequence>MKKVILFAFALLLALAGTSHLATAQTLRPQPGPARRVALDVALLRQQLAPAPGAGVAARQAATYRVSLPTLGGARPFVLTESFVLPAADAAAQRRLRTFVGYEAGVPAHRVSVVLTPKSLTADFAGGAEAASLRPVPNGQSQDYQLQPTVPDAGPCGVVDAAGGLRRPGNFSTLPAPFSFGTQLRRIRYAILVTQEFYTDNGGTDALVELAVVTAMNQMSALYSQELSVSFELALPTSGTYYFSAMTTATLASTAAAATGRLREQNLGEVAGFIGSRFASSAYDLGHCFHNSGGGVAYVGIICNSNLTYRAGAWSGVRPTGFRQVLAHEMGHQHGASHTFTGPCGSGSLGSNLEPGGGATIMGYTYVCGAQTLQGVGATDEDHFNTHSLNQMRAELLSVSCPTVTANANRPPTLDAGADYVIPRNTPFTLTASGADPDGEALVYTWNQFDYTTNLNALGSIAGTGGLAAVDDPEAPLFRPRPPRTAPSRTFPDLQYVLANSNRPADILGEALPNVGRDLHFVVTARDQRASGGTFTTDNVTLTVAPNTGPFAVTTQNTAALWIAGQPATVTWAVNGTDAAPINASQVRITLSTDGGQTFPTVLAAATPNDGAAAVTVPVVTTTQARLRVEAVGNVFFDINDVDFPIGVCAPVASQLLPATAVSAPAGDAALNLTQNAFSLTELTGVNQLSGIIAATDPTTYLSNNVSTCFRYSNVEYYDSYVFVPSTTASYTINTPTGFGNMVIRVYDSNGFVPSDPCRNVLANNFIPSTFLSRSLTVALTAGQRYTLVLSDFGSTTPSAPAVGAYTVTFTSSPAGGKVFAPLQDLGYEYQYAVVNTATNAVVQVAPTADLRALPAGTYDVYGLLVQGGYNVSPLQNGLLSGLQTALSSVAPCGQLSTNSRRVTITGNPLPVVLSRFTGRAAGPVNELEWATASEEKVAYFEVQRSLDGATFAALSRVPATNTSTAHSYALPDTAPPAGLAYYRLLMQDRDGPASYSPVVMVQRDGAAQPALSLQAFPNPVPTGTTPQLELQSPRAQTVQLTATDLVGRTVWQQTVALPAGITRLPVPGTSRWQGFYVFKLQPATGPSQQQKVAF</sequence>
<accession>A0ABR8JYT5</accession>